<dbReference type="EMBL" id="KV425912">
    <property type="protein sequence ID" value="KZV99163.1"/>
    <property type="molecule type" value="Genomic_DNA"/>
</dbReference>
<keyword evidence="2" id="KW-1185">Reference proteome</keyword>
<organism evidence="1 2">
    <name type="scientific">Exidia glandulosa HHB12029</name>
    <dbReference type="NCBI Taxonomy" id="1314781"/>
    <lineage>
        <taxon>Eukaryota</taxon>
        <taxon>Fungi</taxon>
        <taxon>Dikarya</taxon>
        <taxon>Basidiomycota</taxon>
        <taxon>Agaricomycotina</taxon>
        <taxon>Agaricomycetes</taxon>
        <taxon>Auriculariales</taxon>
        <taxon>Exidiaceae</taxon>
        <taxon>Exidia</taxon>
    </lineage>
</organism>
<reference evidence="1 2" key="1">
    <citation type="journal article" date="2016" name="Mol. Biol. Evol.">
        <title>Comparative Genomics of Early-Diverging Mushroom-Forming Fungi Provides Insights into the Origins of Lignocellulose Decay Capabilities.</title>
        <authorList>
            <person name="Nagy L.G."/>
            <person name="Riley R."/>
            <person name="Tritt A."/>
            <person name="Adam C."/>
            <person name="Daum C."/>
            <person name="Floudas D."/>
            <person name="Sun H."/>
            <person name="Yadav J.S."/>
            <person name="Pangilinan J."/>
            <person name="Larsson K.H."/>
            <person name="Matsuura K."/>
            <person name="Barry K."/>
            <person name="Labutti K."/>
            <person name="Kuo R."/>
            <person name="Ohm R.A."/>
            <person name="Bhattacharya S.S."/>
            <person name="Shirouzu T."/>
            <person name="Yoshinaga Y."/>
            <person name="Martin F.M."/>
            <person name="Grigoriev I.V."/>
            <person name="Hibbett D.S."/>
        </authorList>
    </citation>
    <scope>NUCLEOTIDE SEQUENCE [LARGE SCALE GENOMIC DNA]</scope>
    <source>
        <strain evidence="1 2">HHB12029</strain>
    </source>
</reference>
<sequence>MSVLYFSCLNNRYSRTLDAQWIRYDVPHVHLDYRTCVSRADKHLRFIFARTHDADAAQLQSILSLWRQILERDDPQFNPEYGSGFLADCIDVDICDGLDTLKALENTAEEMGITGYTRILVSTFTTEPCECSSCAPSQGRLAALWNCAQKTHKNLPPALFERMPK</sequence>
<name>A0A165MEP8_EXIGL</name>
<proteinExistence type="predicted"/>
<gene>
    <name evidence="1" type="ORF">EXIGLDRAFT_831718</name>
</gene>
<dbReference type="Proteomes" id="UP000077266">
    <property type="component" value="Unassembled WGS sequence"/>
</dbReference>
<evidence type="ECO:0000313" key="1">
    <source>
        <dbReference type="EMBL" id="KZV99163.1"/>
    </source>
</evidence>
<dbReference type="AlphaFoldDB" id="A0A165MEP8"/>
<dbReference type="InParanoid" id="A0A165MEP8"/>
<evidence type="ECO:0000313" key="2">
    <source>
        <dbReference type="Proteomes" id="UP000077266"/>
    </source>
</evidence>
<protein>
    <submittedName>
        <fullName evidence="1">Uncharacterized protein</fullName>
    </submittedName>
</protein>
<accession>A0A165MEP8</accession>